<dbReference type="Gene3D" id="1.20.58.220">
    <property type="entry name" value="Phosphate transport system protein phou homolog 2, domain 2"/>
    <property type="match status" value="1"/>
</dbReference>
<name>A0A2S5A290_9SPHI</name>
<reference evidence="3 4" key="1">
    <citation type="submission" date="2018-01" db="EMBL/GenBank/DDBJ databases">
        <authorList>
            <person name="Gaut B.S."/>
            <person name="Morton B.R."/>
            <person name="Clegg M.T."/>
            <person name="Duvall M.R."/>
        </authorList>
    </citation>
    <scope>NUCLEOTIDE SEQUENCE [LARGE SCALE GENOMIC DNA]</scope>
    <source>
        <strain evidence="3 4">HR-AV</strain>
    </source>
</reference>
<protein>
    <submittedName>
        <fullName evidence="3">DUF47 domain-containing protein</fullName>
    </submittedName>
</protein>
<dbReference type="AlphaFoldDB" id="A0A2S5A290"/>
<organism evidence="3 4">
    <name type="scientific">Solitalea longa</name>
    <dbReference type="NCBI Taxonomy" id="2079460"/>
    <lineage>
        <taxon>Bacteria</taxon>
        <taxon>Pseudomonadati</taxon>
        <taxon>Bacteroidota</taxon>
        <taxon>Sphingobacteriia</taxon>
        <taxon>Sphingobacteriales</taxon>
        <taxon>Sphingobacteriaceae</taxon>
        <taxon>Solitalea</taxon>
    </lineage>
</organism>
<keyword evidence="2" id="KW-0175">Coiled coil</keyword>
<gene>
    <name evidence="3" type="ORF">C3K47_10145</name>
</gene>
<accession>A0A2S5A290</accession>
<dbReference type="OrthoDB" id="9797568at2"/>
<dbReference type="InterPro" id="IPR018445">
    <property type="entry name" value="Put_Phosphate_transp_reg"/>
</dbReference>
<sequence length="215" mass="24434">MSLNSIFQFFVPKDKKFFPLFEQATENLTTMSAVMIELVNSKTVDERNALIRKIDDLEHVGDNITHNILTELSRNFITPFDREDIHDLASVIDDVADYLNGSAKDFLLYDIMDYSQAIKDLVHLIHEGAQELQVAVRELNGLKNTKLIREAMVKIHSVENKADNVLDQALADLFKHEEDVKELIKMKEVLSMLELATDKCEDAANVISSIVLKNS</sequence>
<dbReference type="PANTHER" id="PTHR37298:SF1">
    <property type="entry name" value="UPF0111 PROTEIN YKAA"/>
    <property type="match status" value="1"/>
</dbReference>
<comment type="similarity">
    <text evidence="1">Belongs to the UPF0111 family.</text>
</comment>
<evidence type="ECO:0000256" key="2">
    <source>
        <dbReference type="SAM" id="Coils"/>
    </source>
</evidence>
<dbReference type="InterPro" id="IPR038078">
    <property type="entry name" value="PhoU-like_sf"/>
</dbReference>
<evidence type="ECO:0000313" key="3">
    <source>
        <dbReference type="EMBL" id="POY36710.1"/>
    </source>
</evidence>
<feature type="coiled-coil region" evidence="2">
    <location>
        <begin position="148"/>
        <end position="186"/>
    </location>
</feature>
<evidence type="ECO:0000256" key="1">
    <source>
        <dbReference type="ARBA" id="ARBA00008591"/>
    </source>
</evidence>
<dbReference type="EMBL" id="PQVF01000006">
    <property type="protein sequence ID" value="POY36710.1"/>
    <property type="molecule type" value="Genomic_DNA"/>
</dbReference>
<dbReference type="PANTHER" id="PTHR37298">
    <property type="entry name" value="UPF0111 PROTEIN YKAA"/>
    <property type="match status" value="1"/>
</dbReference>
<comment type="caution">
    <text evidence="3">The sequence shown here is derived from an EMBL/GenBank/DDBJ whole genome shotgun (WGS) entry which is preliminary data.</text>
</comment>
<dbReference type="Pfam" id="PF01865">
    <property type="entry name" value="PhoU_div"/>
    <property type="match status" value="1"/>
</dbReference>
<dbReference type="InterPro" id="IPR052912">
    <property type="entry name" value="UPF0111_domain"/>
</dbReference>
<keyword evidence="4" id="KW-1185">Reference proteome</keyword>
<proteinExistence type="inferred from homology"/>
<evidence type="ECO:0000313" key="4">
    <source>
        <dbReference type="Proteomes" id="UP000236893"/>
    </source>
</evidence>
<dbReference type="RefSeq" id="WP_103789013.1">
    <property type="nucleotide sequence ID" value="NZ_PQVF01000006.1"/>
</dbReference>
<dbReference type="Proteomes" id="UP000236893">
    <property type="component" value="Unassembled WGS sequence"/>
</dbReference>